<gene>
    <name evidence="2" type="ORF">NG792_14640</name>
</gene>
<dbReference type="Proteomes" id="UP001525961">
    <property type="component" value="Unassembled WGS sequence"/>
</dbReference>
<evidence type="ECO:0000313" key="3">
    <source>
        <dbReference type="Proteomes" id="UP001525961"/>
    </source>
</evidence>
<keyword evidence="3" id="KW-1185">Reference proteome</keyword>
<dbReference type="RefSeq" id="WP_261199609.1">
    <property type="nucleotide sequence ID" value="NZ_JAMXFA010000017.1"/>
</dbReference>
<evidence type="ECO:0000256" key="1">
    <source>
        <dbReference type="SAM" id="MobiDB-lite"/>
    </source>
</evidence>
<feature type="region of interest" description="Disordered" evidence="1">
    <location>
        <begin position="1"/>
        <end position="31"/>
    </location>
</feature>
<proteinExistence type="predicted"/>
<protein>
    <submittedName>
        <fullName evidence="2">Uncharacterized protein</fullName>
    </submittedName>
</protein>
<sequence>MLYSKLSTLPKNRGVMSPEEASAPEHPLQGHLNLPLPVPEEGTIAEVRQIQLRDRIPGVVKRLVPFDGELTWEYWWAVPGRMLLPEDVELLKRDRHRVETILTKLIWLFGGYYFEQTSPREGELQPLHDWQQIVQRANHLGFNHYLLDIDYLPIAIKPYNSPQTNPRDLPSECIAESVAVEPAHWHIEFFQLQPISGGYDIQEPKPLCSCQIWTGKPFVRSCQSEDAAVRYDLWISKPLDITIPPWRYQPEPILAESSSLTSEVFR</sequence>
<accession>A0ABT2N8P0</accession>
<dbReference type="EMBL" id="JAMXFA010000017">
    <property type="protein sequence ID" value="MCT7978947.1"/>
    <property type="molecule type" value="Genomic_DNA"/>
</dbReference>
<organism evidence="2 3">
    <name type="scientific">Laspinema olomoucense D3b</name>
    <dbReference type="NCBI Taxonomy" id="2953688"/>
    <lineage>
        <taxon>Bacteria</taxon>
        <taxon>Bacillati</taxon>
        <taxon>Cyanobacteriota</taxon>
        <taxon>Cyanophyceae</taxon>
        <taxon>Oscillatoriophycideae</taxon>
        <taxon>Oscillatoriales</taxon>
        <taxon>Laspinemataceae</taxon>
        <taxon>Laspinema</taxon>
        <taxon>Laspinema olomoucense</taxon>
    </lineage>
</organism>
<feature type="compositionally biased region" description="Polar residues" evidence="1">
    <location>
        <begin position="1"/>
        <end position="10"/>
    </location>
</feature>
<name>A0ABT2N8P0_9CYAN</name>
<comment type="caution">
    <text evidence="2">The sequence shown here is derived from an EMBL/GenBank/DDBJ whole genome shotgun (WGS) entry which is preliminary data.</text>
</comment>
<reference evidence="2 3" key="1">
    <citation type="journal article" date="2022" name="Front. Microbiol.">
        <title>High genomic differentiation and limited gene flow indicate recent cryptic speciation within the genus Laspinema (cyanobacteria).</title>
        <authorList>
            <person name="Stanojkovic A."/>
            <person name="Skoupy S."/>
            <person name="Skaloud P."/>
            <person name="Dvorak P."/>
        </authorList>
    </citation>
    <scope>NUCLEOTIDE SEQUENCE [LARGE SCALE GENOMIC DNA]</scope>
    <source>
        <strain evidence="2 3">D3b</strain>
    </source>
</reference>
<evidence type="ECO:0000313" key="2">
    <source>
        <dbReference type="EMBL" id="MCT7978947.1"/>
    </source>
</evidence>